<keyword evidence="1" id="KW-0732">Signal</keyword>
<dbReference type="InterPro" id="IPR039514">
    <property type="entry name" value="6GAL-like"/>
</dbReference>
<dbReference type="SMART" id="SM00635">
    <property type="entry name" value="BID_2"/>
    <property type="match status" value="2"/>
</dbReference>
<dbReference type="InterPro" id="IPR017853">
    <property type="entry name" value="GH"/>
</dbReference>
<dbReference type="SUPFAM" id="SSF49373">
    <property type="entry name" value="Invasin/intimin cell-adhesion fragments"/>
    <property type="match status" value="2"/>
</dbReference>
<dbReference type="GO" id="GO:0004553">
    <property type="term" value="F:hydrolase activity, hydrolyzing O-glycosyl compounds"/>
    <property type="evidence" value="ECO:0007669"/>
    <property type="project" value="InterPro"/>
</dbReference>
<feature type="signal peptide" evidence="1">
    <location>
        <begin position="1"/>
        <end position="30"/>
    </location>
</feature>
<protein>
    <submittedName>
        <fullName evidence="3">Ig-like domain-containing protein</fullName>
    </submittedName>
</protein>
<name>A0A9D1MDR5_9FIRM</name>
<feature type="chain" id="PRO_5039023321" evidence="1">
    <location>
        <begin position="31"/>
        <end position="671"/>
    </location>
</feature>
<evidence type="ECO:0000313" key="3">
    <source>
        <dbReference type="EMBL" id="HIU58412.1"/>
    </source>
</evidence>
<evidence type="ECO:0000259" key="2">
    <source>
        <dbReference type="SMART" id="SM00635"/>
    </source>
</evidence>
<dbReference type="AlphaFoldDB" id="A0A9D1MDR5"/>
<dbReference type="PANTHER" id="PTHR42767:SF1">
    <property type="entry name" value="ENDO-BETA-1,6-GALACTANASE-LIKE DOMAIN-CONTAINING PROTEIN"/>
    <property type="match status" value="1"/>
</dbReference>
<sequence>MKAKKILSAVTALTLLPTAGALTGFIPAAAAENSTVTVRLDPSDASPFNNGEFEGWGTSLCWWANRLGYSEKLTQAAAEAFFSDEGLSLDIARYNIGGGDDPTHNHVTRSDSKVPGVWETFEYTNDGADVDITAYDVTNDQNQLNIALAAKAANPDIYFEGFSNSPPYFMTNSGCSSGAADAGSNNLRDDMYDDFAEYIAESTQLLKDNGIVFESYSPMNEPDTNYWGANSNKQEGCHYDPGTSQSKMIVETRKALDEAGLDDVLVAGMDETSIDTSVNNLDQLTDEATDALGRIDTHTYSGSRRTQLKAKAQEMNKDLWMSEVDGGWDGFGLADRIILDMNGMMPSAWVMWDIIDVHKDSDFRDPSGNATEANNSVNYTSSLWGVGMADHDNEELVLTGKYYMFGQFTKYIEPGDTIIASSDSTLAAYNKDTGDIKIVVSNSSGNDIDYSFDLGAFSTVGTDVTEIRSNRDGSEQWATITGEASLTNKVLDTTAKAGTVTTYVVDGTGAANYGVISGAADSLELNATVDLTLETDLTGDVEWSVSNPAVAEITADGALTTKALGTVTVSATVAGKTFSRTFNVPFTGTINGVGRELRVGSTAQLSLTANISGDVAWSVSDTGIATITPEGLITGVTPGEVTIYICFNRRAYARKDNTSSALHSYRNTVMG</sequence>
<dbReference type="Pfam" id="PF02368">
    <property type="entry name" value="Big_2"/>
    <property type="match status" value="2"/>
</dbReference>
<gene>
    <name evidence="3" type="ORF">IAA61_11460</name>
</gene>
<dbReference type="Gene3D" id="3.20.20.80">
    <property type="entry name" value="Glycosidases"/>
    <property type="match status" value="1"/>
</dbReference>
<dbReference type="InterPro" id="IPR013780">
    <property type="entry name" value="Glyco_hydro_b"/>
</dbReference>
<dbReference type="Gene3D" id="2.60.40.1080">
    <property type="match status" value="2"/>
</dbReference>
<dbReference type="SUPFAM" id="SSF51445">
    <property type="entry name" value="(Trans)glycosidases"/>
    <property type="match status" value="1"/>
</dbReference>
<dbReference type="InterPro" id="IPR003343">
    <property type="entry name" value="Big_2"/>
</dbReference>
<reference evidence="3" key="1">
    <citation type="submission" date="2020-10" db="EMBL/GenBank/DDBJ databases">
        <authorList>
            <person name="Gilroy R."/>
        </authorList>
    </citation>
    <scope>NUCLEOTIDE SEQUENCE</scope>
    <source>
        <strain evidence="3">USAMLcec3-3695</strain>
    </source>
</reference>
<organism evidence="3 4">
    <name type="scientific">Candidatus Ornithomonoglobus merdipullorum</name>
    <dbReference type="NCBI Taxonomy" id="2840895"/>
    <lineage>
        <taxon>Bacteria</taxon>
        <taxon>Bacillati</taxon>
        <taxon>Bacillota</taxon>
        <taxon>Clostridia</taxon>
        <taxon>Candidatus Ornithomonoglobus</taxon>
    </lineage>
</organism>
<feature type="domain" description="BIG2" evidence="2">
    <location>
        <begin position="510"/>
        <end position="583"/>
    </location>
</feature>
<dbReference type="Gene3D" id="2.60.40.1180">
    <property type="entry name" value="Golgi alpha-mannosidase II"/>
    <property type="match status" value="1"/>
</dbReference>
<feature type="domain" description="BIG2" evidence="2">
    <location>
        <begin position="584"/>
        <end position="654"/>
    </location>
</feature>
<dbReference type="InterPro" id="IPR039743">
    <property type="entry name" value="6GAL/EXGAL"/>
</dbReference>
<comment type="caution">
    <text evidence="3">The sequence shown here is derived from an EMBL/GenBank/DDBJ whole genome shotgun (WGS) entry which is preliminary data.</text>
</comment>
<dbReference type="EMBL" id="DVNB01000119">
    <property type="protein sequence ID" value="HIU58412.1"/>
    <property type="molecule type" value="Genomic_DNA"/>
</dbReference>
<dbReference type="Proteomes" id="UP000824109">
    <property type="component" value="Unassembled WGS sequence"/>
</dbReference>
<accession>A0A9D1MDR5</accession>
<reference evidence="3" key="2">
    <citation type="journal article" date="2021" name="PeerJ">
        <title>Extensive microbial diversity within the chicken gut microbiome revealed by metagenomics and culture.</title>
        <authorList>
            <person name="Gilroy R."/>
            <person name="Ravi A."/>
            <person name="Getino M."/>
            <person name="Pursley I."/>
            <person name="Horton D.L."/>
            <person name="Alikhan N.F."/>
            <person name="Baker D."/>
            <person name="Gharbi K."/>
            <person name="Hall N."/>
            <person name="Watson M."/>
            <person name="Adriaenssens E.M."/>
            <person name="Foster-Nyarko E."/>
            <person name="Jarju S."/>
            <person name="Secka A."/>
            <person name="Antonio M."/>
            <person name="Oren A."/>
            <person name="Chaudhuri R.R."/>
            <person name="La Ragione R."/>
            <person name="Hildebrand F."/>
            <person name="Pallen M.J."/>
        </authorList>
    </citation>
    <scope>NUCLEOTIDE SEQUENCE</scope>
    <source>
        <strain evidence="3">USAMLcec3-3695</strain>
    </source>
</reference>
<evidence type="ECO:0000256" key="1">
    <source>
        <dbReference type="SAM" id="SignalP"/>
    </source>
</evidence>
<dbReference type="InterPro" id="IPR008964">
    <property type="entry name" value="Invasin/intimin_cell_adhesion"/>
</dbReference>
<proteinExistence type="predicted"/>
<dbReference type="Pfam" id="PF14587">
    <property type="entry name" value="Glyco_hydr_30_2"/>
    <property type="match status" value="1"/>
</dbReference>
<dbReference type="PANTHER" id="PTHR42767">
    <property type="entry name" value="ENDO-BETA-1,6-GALACTANASE"/>
    <property type="match status" value="1"/>
</dbReference>
<evidence type="ECO:0000313" key="4">
    <source>
        <dbReference type="Proteomes" id="UP000824109"/>
    </source>
</evidence>